<dbReference type="SUPFAM" id="SSF51735">
    <property type="entry name" value="NAD(P)-binding Rossmann-fold domains"/>
    <property type="match status" value="1"/>
</dbReference>
<dbReference type="Pfam" id="PF08240">
    <property type="entry name" value="ADH_N"/>
    <property type="match status" value="1"/>
</dbReference>
<evidence type="ECO:0000256" key="1">
    <source>
        <dbReference type="ARBA" id="ARBA00008072"/>
    </source>
</evidence>
<dbReference type="GeneID" id="37067977"/>
<evidence type="ECO:0000256" key="2">
    <source>
        <dbReference type="ARBA" id="ARBA00022741"/>
    </source>
</evidence>
<keyword evidence="3" id="KW-0521">NADP</keyword>
<evidence type="ECO:0000313" key="6">
    <source>
        <dbReference type="EMBL" id="PWY88251.1"/>
    </source>
</evidence>
<dbReference type="SUPFAM" id="SSF50129">
    <property type="entry name" value="GroES-like"/>
    <property type="match status" value="1"/>
</dbReference>
<evidence type="ECO:0000256" key="4">
    <source>
        <dbReference type="ARBA" id="ARBA00023002"/>
    </source>
</evidence>
<dbReference type="SMART" id="SM00829">
    <property type="entry name" value="PKS_ER"/>
    <property type="match status" value="1"/>
</dbReference>
<sequence>MTTPTHHLAAITPAKGAPFTLQTRITPKPGPDELLIAVKSVALNPADTIMRDEGLFIPDTQYPTVVGFDISGVVLEVGENVPIGPIAITTLTATPDKNPSPYFPPGTRIAAYSAFVWKSCSPDYGAFQERCLVPWQHAMPVPNHISWNEAATLPVAGAVALNAWDIMGIPRVGSAPDPAYPSSGSEKPSHKREALLIWGASSSVGSMGVQTARLLREDPASSFAAVYATAGAANQMYVAELGADRVFDYNAPGVVESIVNAAREDELVVRCCFLATGEVGGCQGVVRAFVGEGEGMGMGKIASAPRIPVDVKEVEGVEVIFLMPSMEEGERKAQFRYWLGTAMRGGLGSGAIRPSPGVRVVGRGLAALNEGLDLLQRGVSCVKLVVEVAE</sequence>
<dbReference type="PANTHER" id="PTHR45348:SF2">
    <property type="entry name" value="ZINC-TYPE ALCOHOL DEHYDROGENASE-LIKE PROTEIN C2E1P3.01"/>
    <property type="match status" value="1"/>
</dbReference>
<dbReference type="OrthoDB" id="10257049at2759"/>
<organism evidence="6 7">
    <name type="scientific">Aspergillus heteromorphus CBS 117.55</name>
    <dbReference type="NCBI Taxonomy" id="1448321"/>
    <lineage>
        <taxon>Eukaryota</taxon>
        <taxon>Fungi</taxon>
        <taxon>Dikarya</taxon>
        <taxon>Ascomycota</taxon>
        <taxon>Pezizomycotina</taxon>
        <taxon>Eurotiomycetes</taxon>
        <taxon>Eurotiomycetidae</taxon>
        <taxon>Eurotiales</taxon>
        <taxon>Aspergillaceae</taxon>
        <taxon>Aspergillus</taxon>
        <taxon>Aspergillus subgen. Circumdati</taxon>
    </lineage>
</organism>
<dbReference type="InterPro" id="IPR020843">
    <property type="entry name" value="ER"/>
</dbReference>
<reference evidence="6 7" key="1">
    <citation type="submission" date="2016-12" db="EMBL/GenBank/DDBJ databases">
        <title>The genomes of Aspergillus section Nigri reveals drivers in fungal speciation.</title>
        <authorList>
            <consortium name="DOE Joint Genome Institute"/>
            <person name="Vesth T.C."/>
            <person name="Nybo J."/>
            <person name="Theobald S."/>
            <person name="Brandl J."/>
            <person name="Frisvad J.C."/>
            <person name="Nielsen K.F."/>
            <person name="Lyhne E.K."/>
            <person name="Kogle M.E."/>
            <person name="Kuo A."/>
            <person name="Riley R."/>
            <person name="Clum A."/>
            <person name="Nolan M."/>
            <person name="Lipzen A."/>
            <person name="Salamov A."/>
            <person name="Henrissat B."/>
            <person name="Wiebenga A."/>
            <person name="De Vries R.P."/>
            <person name="Grigoriev I.V."/>
            <person name="Mortensen U.H."/>
            <person name="Andersen M.R."/>
            <person name="Baker S.E."/>
        </authorList>
    </citation>
    <scope>NUCLEOTIDE SEQUENCE [LARGE SCALE GENOMIC DNA]</scope>
    <source>
        <strain evidence="6 7">CBS 117.55</strain>
    </source>
</reference>
<feature type="domain" description="Enoyl reductase (ER)" evidence="5">
    <location>
        <begin position="16"/>
        <end position="386"/>
    </location>
</feature>
<dbReference type="InterPro" id="IPR011032">
    <property type="entry name" value="GroES-like_sf"/>
</dbReference>
<dbReference type="GO" id="GO:0000166">
    <property type="term" value="F:nucleotide binding"/>
    <property type="evidence" value="ECO:0007669"/>
    <property type="project" value="UniProtKB-KW"/>
</dbReference>
<dbReference type="Gene3D" id="3.90.180.10">
    <property type="entry name" value="Medium-chain alcohol dehydrogenases, catalytic domain"/>
    <property type="match status" value="1"/>
</dbReference>
<accession>A0A317WRA8</accession>
<keyword evidence="2" id="KW-0547">Nucleotide-binding</keyword>
<dbReference type="EMBL" id="MSFL01000005">
    <property type="protein sequence ID" value="PWY88251.1"/>
    <property type="molecule type" value="Genomic_DNA"/>
</dbReference>
<comment type="caution">
    <text evidence="6">The sequence shown here is derived from an EMBL/GenBank/DDBJ whole genome shotgun (WGS) entry which is preliminary data.</text>
</comment>
<protein>
    <submittedName>
        <fullName evidence="6">GroES-like protein</fullName>
    </submittedName>
</protein>
<evidence type="ECO:0000256" key="3">
    <source>
        <dbReference type="ARBA" id="ARBA00022857"/>
    </source>
</evidence>
<dbReference type="InterPro" id="IPR036291">
    <property type="entry name" value="NAD(P)-bd_dom_sf"/>
</dbReference>
<evidence type="ECO:0000313" key="7">
    <source>
        <dbReference type="Proteomes" id="UP000247233"/>
    </source>
</evidence>
<dbReference type="InterPro" id="IPR047122">
    <property type="entry name" value="Trans-enoyl_RdTase-like"/>
</dbReference>
<dbReference type="VEuPathDB" id="FungiDB:BO70DRAFT_385469"/>
<dbReference type="STRING" id="1448321.A0A317WRA8"/>
<dbReference type="Gene3D" id="3.40.50.720">
    <property type="entry name" value="NAD(P)-binding Rossmann-like Domain"/>
    <property type="match status" value="1"/>
</dbReference>
<keyword evidence="4" id="KW-0560">Oxidoreductase</keyword>
<name>A0A317WRA8_9EURO</name>
<dbReference type="CDD" id="cd08249">
    <property type="entry name" value="enoyl_reductase_like"/>
    <property type="match status" value="1"/>
</dbReference>
<dbReference type="AlphaFoldDB" id="A0A317WRA8"/>
<evidence type="ECO:0000259" key="5">
    <source>
        <dbReference type="SMART" id="SM00829"/>
    </source>
</evidence>
<dbReference type="GO" id="GO:0016651">
    <property type="term" value="F:oxidoreductase activity, acting on NAD(P)H"/>
    <property type="evidence" value="ECO:0007669"/>
    <property type="project" value="InterPro"/>
</dbReference>
<proteinExistence type="inferred from homology"/>
<comment type="similarity">
    <text evidence="1">Belongs to the zinc-containing alcohol dehydrogenase family.</text>
</comment>
<dbReference type="RefSeq" id="XP_025401787.1">
    <property type="nucleotide sequence ID" value="XM_025545740.1"/>
</dbReference>
<dbReference type="Proteomes" id="UP000247233">
    <property type="component" value="Unassembled WGS sequence"/>
</dbReference>
<dbReference type="PANTHER" id="PTHR45348">
    <property type="entry name" value="HYPOTHETICAL OXIDOREDUCTASE (EUROFUNG)"/>
    <property type="match status" value="1"/>
</dbReference>
<dbReference type="InterPro" id="IPR013154">
    <property type="entry name" value="ADH-like_N"/>
</dbReference>
<keyword evidence="7" id="KW-1185">Reference proteome</keyword>
<gene>
    <name evidence="6" type="ORF">BO70DRAFT_385469</name>
</gene>